<evidence type="ECO:0000256" key="5">
    <source>
        <dbReference type="SAM" id="MobiDB-lite"/>
    </source>
</evidence>
<protein>
    <submittedName>
        <fullName evidence="8">Protein kinase domain-containing protein</fullName>
    </submittedName>
</protein>
<evidence type="ECO:0000256" key="2">
    <source>
        <dbReference type="ARBA" id="ARBA00022741"/>
    </source>
</evidence>
<organism evidence="8 9">
    <name type="scientific">Prosthecobacter debontii</name>
    <dbReference type="NCBI Taxonomy" id="48467"/>
    <lineage>
        <taxon>Bacteria</taxon>
        <taxon>Pseudomonadati</taxon>
        <taxon>Verrucomicrobiota</taxon>
        <taxon>Verrucomicrobiia</taxon>
        <taxon>Verrucomicrobiales</taxon>
        <taxon>Verrucomicrobiaceae</taxon>
        <taxon>Prosthecobacter</taxon>
    </lineage>
</organism>
<evidence type="ECO:0000256" key="1">
    <source>
        <dbReference type="ARBA" id="ARBA00022679"/>
    </source>
</evidence>
<feature type="compositionally biased region" description="Pro residues" evidence="5">
    <location>
        <begin position="396"/>
        <end position="405"/>
    </location>
</feature>
<dbReference type="RefSeq" id="WP_078812464.1">
    <property type="nucleotide sequence ID" value="NZ_FUYE01000003.1"/>
</dbReference>
<keyword evidence="9" id="KW-1185">Reference proteome</keyword>
<evidence type="ECO:0000313" key="8">
    <source>
        <dbReference type="EMBL" id="SKA86276.1"/>
    </source>
</evidence>
<evidence type="ECO:0000313" key="9">
    <source>
        <dbReference type="Proteomes" id="UP000190774"/>
    </source>
</evidence>
<dbReference type="SUPFAM" id="SSF56112">
    <property type="entry name" value="Protein kinase-like (PK-like)"/>
    <property type="match status" value="1"/>
</dbReference>
<name>A0A1T4X9L9_9BACT</name>
<sequence length="478" mass="52251">MSESLAPSFPDLSELGGWLPLYEVERQVHAGRDSALYLGHQTALDRMVVIEVIPEPGAAEITSLMDRLRARARLVHPGISAVYDFGRTPTGFLYLVTEHVEGRSLGSLIVERQIKPKNAFPLAIEICEALQLIHDHELAHGALSPATVLVNQEGRAKLTCMGMAVTEEGELSWLEPFQGGAHADMRDLGITLHWMFARCELDADGRLSRDLPPSFAAVLRRCLGQDPARELHHPAEVAEALHEALRLEQARGEPGGKAKMIVAAGVKASPSQVESSAPTPPTSPPLKPGKMDPIVRQHRPSFYQRLDAFVWRAFSTGLHLLISLVSIGSLVLLVLFKDRIVIEQPAAEDEVAAVETIQVEPPMESPVMEMPAKAPPMITEPPPPVKPISGGEIQPAPTPPAPPKDPLADLRAQYVTAVQQAANQALETVRLDDLPYLQKELQLLQNNGEIPDVDEPGLPATLRALRQRYREARIGITR</sequence>
<proteinExistence type="predicted"/>
<dbReference type="PANTHER" id="PTHR43289:SF6">
    <property type="entry name" value="SERINE_THREONINE-PROTEIN KINASE NEKL-3"/>
    <property type="match status" value="1"/>
</dbReference>
<dbReference type="InterPro" id="IPR000719">
    <property type="entry name" value="Prot_kinase_dom"/>
</dbReference>
<keyword evidence="2" id="KW-0547">Nucleotide-binding</keyword>
<keyword evidence="6" id="KW-0472">Membrane</keyword>
<dbReference type="Proteomes" id="UP000190774">
    <property type="component" value="Unassembled WGS sequence"/>
</dbReference>
<keyword evidence="6" id="KW-0812">Transmembrane</keyword>
<feature type="region of interest" description="Disordered" evidence="5">
    <location>
        <begin position="269"/>
        <end position="292"/>
    </location>
</feature>
<dbReference type="EMBL" id="FUYE01000003">
    <property type="protein sequence ID" value="SKA86276.1"/>
    <property type="molecule type" value="Genomic_DNA"/>
</dbReference>
<evidence type="ECO:0000259" key="7">
    <source>
        <dbReference type="PROSITE" id="PS50011"/>
    </source>
</evidence>
<keyword evidence="6" id="KW-1133">Transmembrane helix</keyword>
<dbReference type="GO" id="GO:0005524">
    <property type="term" value="F:ATP binding"/>
    <property type="evidence" value="ECO:0007669"/>
    <property type="project" value="UniProtKB-KW"/>
</dbReference>
<accession>A0A1T4X9L9</accession>
<evidence type="ECO:0000256" key="6">
    <source>
        <dbReference type="SAM" id="Phobius"/>
    </source>
</evidence>
<feature type="region of interest" description="Disordered" evidence="5">
    <location>
        <begin position="377"/>
        <end position="406"/>
    </location>
</feature>
<feature type="transmembrane region" description="Helical" evidence="6">
    <location>
        <begin position="309"/>
        <end position="336"/>
    </location>
</feature>
<dbReference type="AlphaFoldDB" id="A0A1T4X9L9"/>
<dbReference type="Pfam" id="PF00069">
    <property type="entry name" value="Pkinase"/>
    <property type="match status" value="1"/>
</dbReference>
<keyword evidence="1" id="KW-0808">Transferase</keyword>
<evidence type="ECO:0000256" key="3">
    <source>
        <dbReference type="ARBA" id="ARBA00022777"/>
    </source>
</evidence>
<feature type="compositionally biased region" description="Pro residues" evidence="5">
    <location>
        <begin position="278"/>
        <end position="287"/>
    </location>
</feature>
<gene>
    <name evidence="8" type="ORF">SAMN02745166_01274</name>
</gene>
<dbReference type="SMART" id="SM00220">
    <property type="entry name" value="S_TKc"/>
    <property type="match status" value="1"/>
</dbReference>
<dbReference type="GO" id="GO:0004674">
    <property type="term" value="F:protein serine/threonine kinase activity"/>
    <property type="evidence" value="ECO:0007669"/>
    <property type="project" value="TreeGrafter"/>
</dbReference>
<reference evidence="9" key="1">
    <citation type="submission" date="2017-02" db="EMBL/GenBank/DDBJ databases">
        <authorList>
            <person name="Varghese N."/>
            <person name="Submissions S."/>
        </authorList>
    </citation>
    <scope>NUCLEOTIDE SEQUENCE [LARGE SCALE GENOMIC DNA]</scope>
    <source>
        <strain evidence="9">ATCC 700200</strain>
    </source>
</reference>
<dbReference type="Gene3D" id="3.30.200.20">
    <property type="entry name" value="Phosphorylase Kinase, domain 1"/>
    <property type="match status" value="1"/>
</dbReference>
<dbReference type="OrthoDB" id="187640at2"/>
<keyword evidence="3 8" id="KW-0418">Kinase</keyword>
<evidence type="ECO:0000256" key="4">
    <source>
        <dbReference type="ARBA" id="ARBA00022840"/>
    </source>
</evidence>
<dbReference type="InterPro" id="IPR011009">
    <property type="entry name" value="Kinase-like_dom_sf"/>
</dbReference>
<dbReference type="Gene3D" id="1.10.510.10">
    <property type="entry name" value="Transferase(Phosphotransferase) domain 1"/>
    <property type="match status" value="1"/>
</dbReference>
<dbReference type="STRING" id="48467.SAMN02745166_01274"/>
<dbReference type="PANTHER" id="PTHR43289">
    <property type="entry name" value="MITOGEN-ACTIVATED PROTEIN KINASE KINASE KINASE 20-RELATED"/>
    <property type="match status" value="1"/>
</dbReference>
<feature type="domain" description="Protein kinase" evidence="7">
    <location>
        <begin position="22"/>
        <end position="295"/>
    </location>
</feature>
<keyword evidence="4" id="KW-0067">ATP-binding</keyword>
<dbReference type="PROSITE" id="PS50011">
    <property type="entry name" value="PROTEIN_KINASE_DOM"/>
    <property type="match status" value="1"/>
</dbReference>